<evidence type="ECO:0000313" key="3">
    <source>
        <dbReference type="Proteomes" id="UP000623467"/>
    </source>
</evidence>
<dbReference type="EMBL" id="JACAZH010000005">
    <property type="protein sequence ID" value="KAF7367858.1"/>
    <property type="molecule type" value="Genomic_DNA"/>
</dbReference>
<gene>
    <name evidence="2" type="ORF">MSAN_00850300</name>
</gene>
<sequence>MRLGRHRRITYTLQGPQGSPRQSPTLSRDIGLDKPTSDERGDLTPSLLEELLPYILAYLARQSYTRRTTNESASTDFSSRTYGSDIGRDKRDEEKTNIPVQTYADGEIRTGCYSRLCWSLRILWIGPKRKENPGPSYHDNSVHIQHAQL</sequence>
<dbReference type="Proteomes" id="UP000623467">
    <property type="component" value="Unassembled WGS sequence"/>
</dbReference>
<feature type="compositionally biased region" description="Polar residues" evidence="1">
    <location>
        <begin position="66"/>
        <end position="82"/>
    </location>
</feature>
<feature type="compositionally biased region" description="Polar residues" evidence="1">
    <location>
        <begin position="11"/>
        <end position="26"/>
    </location>
</feature>
<accession>A0A8H7DD96</accession>
<evidence type="ECO:0000256" key="1">
    <source>
        <dbReference type="SAM" id="MobiDB-lite"/>
    </source>
</evidence>
<reference evidence="2" key="1">
    <citation type="submission" date="2020-05" db="EMBL/GenBank/DDBJ databases">
        <title>Mycena genomes resolve the evolution of fungal bioluminescence.</title>
        <authorList>
            <person name="Tsai I.J."/>
        </authorList>
    </citation>
    <scope>NUCLEOTIDE SEQUENCE</scope>
    <source>
        <strain evidence="2">160909Yilan</strain>
    </source>
</reference>
<evidence type="ECO:0000313" key="2">
    <source>
        <dbReference type="EMBL" id="KAF7367858.1"/>
    </source>
</evidence>
<comment type="caution">
    <text evidence="2">The sequence shown here is derived from an EMBL/GenBank/DDBJ whole genome shotgun (WGS) entry which is preliminary data.</text>
</comment>
<dbReference type="AlphaFoldDB" id="A0A8H7DD96"/>
<dbReference type="OrthoDB" id="10530757at2759"/>
<proteinExistence type="predicted"/>
<organism evidence="2 3">
    <name type="scientific">Mycena sanguinolenta</name>
    <dbReference type="NCBI Taxonomy" id="230812"/>
    <lineage>
        <taxon>Eukaryota</taxon>
        <taxon>Fungi</taxon>
        <taxon>Dikarya</taxon>
        <taxon>Basidiomycota</taxon>
        <taxon>Agaricomycotina</taxon>
        <taxon>Agaricomycetes</taxon>
        <taxon>Agaricomycetidae</taxon>
        <taxon>Agaricales</taxon>
        <taxon>Marasmiineae</taxon>
        <taxon>Mycenaceae</taxon>
        <taxon>Mycena</taxon>
    </lineage>
</organism>
<feature type="region of interest" description="Disordered" evidence="1">
    <location>
        <begin position="1"/>
        <end position="43"/>
    </location>
</feature>
<feature type="compositionally biased region" description="Basic and acidic residues" evidence="1">
    <location>
        <begin position="30"/>
        <end position="42"/>
    </location>
</feature>
<feature type="region of interest" description="Disordered" evidence="1">
    <location>
        <begin position="66"/>
        <end position="90"/>
    </location>
</feature>
<name>A0A8H7DD96_9AGAR</name>
<protein>
    <submittedName>
        <fullName evidence="2">Uncharacterized protein</fullName>
    </submittedName>
</protein>
<keyword evidence="3" id="KW-1185">Reference proteome</keyword>